<keyword evidence="2" id="KW-1185">Reference proteome</keyword>
<evidence type="ECO:0000313" key="2">
    <source>
        <dbReference type="Proteomes" id="UP000199527"/>
    </source>
</evidence>
<dbReference type="Proteomes" id="UP000199527">
    <property type="component" value="Unassembled WGS sequence"/>
</dbReference>
<proteinExistence type="predicted"/>
<dbReference type="AlphaFoldDB" id="A0A1G8KPZ1"/>
<dbReference type="RefSeq" id="WP_281241948.1">
    <property type="nucleotide sequence ID" value="NZ_FNEM01000001.1"/>
</dbReference>
<dbReference type="EMBL" id="FNEM01000001">
    <property type="protein sequence ID" value="SDI45463.1"/>
    <property type="molecule type" value="Genomic_DNA"/>
</dbReference>
<sequence>MIPLPGAVLLTLATVGVLWPIFGSAEPGHAKEQPRPQASAND</sequence>
<accession>A0A1G8KPZ1</accession>
<organism evidence="1 2">
    <name type="scientific">Ferrimonas sediminum</name>
    <dbReference type="NCBI Taxonomy" id="718193"/>
    <lineage>
        <taxon>Bacteria</taxon>
        <taxon>Pseudomonadati</taxon>
        <taxon>Pseudomonadota</taxon>
        <taxon>Gammaproteobacteria</taxon>
        <taxon>Alteromonadales</taxon>
        <taxon>Ferrimonadaceae</taxon>
        <taxon>Ferrimonas</taxon>
    </lineage>
</organism>
<reference evidence="2" key="1">
    <citation type="submission" date="2016-10" db="EMBL/GenBank/DDBJ databases">
        <authorList>
            <person name="Varghese N."/>
            <person name="Submissions S."/>
        </authorList>
    </citation>
    <scope>NUCLEOTIDE SEQUENCE [LARGE SCALE GENOMIC DNA]</scope>
    <source>
        <strain evidence="2">DSM 23317</strain>
    </source>
</reference>
<evidence type="ECO:0000313" key="1">
    <source>
        <dbReference type="EMBL" id="SDI45463.1"/>
    </source>
</evidence>
<gene>
    <name evidence="1" type="ORF">SAMN04488540_101447</name>
</gene>
<protein>
    <submittedName>
        <fullName evidence="1">Uncharacterized protein</fullName>
    </submittedName>
</protein>
<name>A0A1G8KPZ1_9GAMM</name>